<reference evidence="1 2" key="1">
    <citation type="submission" date="2011-10" db="EMBL/GenBank/DDBJ databases">
        <title>The Genome Sequence of Lachnospiraceae bacterium ACC2.</title>
        <authorList>
            <consortium name="The Broad Institute Genome Sequencing Platform"/>
            <person name="Earl A."/>
            <person name="Ward D."/>
            <person name="Feldgarden M."/>
            <person name="Gevers D."/>
            <person name="Sizova M."/>
            <person name="Hazen A."/>
            <person name="Epstein S."/>
            <person name="Young S.K."/>
            <person name="Zeng Q."/>
            <person name="Gargeya S."/>
            <person name="Fitzgerald M."/>
            <person name="Haas B."/>
            <person name="Abouelleil A."/>
            <person name="Alvarado L."/>
            <person name="Arachchi H.M."/>
            <person name="Berlin A."/>
            <person name="Brown A."/>
            <person name="Chapman S.B."/>
            <person name="Chen Z."/>
            <person name="Dunbar C."/>
            <person name="Freedman E."/>
            <person name="Gearin G."/>
            <person name="Goldberg J."/>
            <person name="Griggs A."/>
            <person name="Gujja S."/>
            <person name="Heiman D."/>
            <person name="Howarth C."/>
            <person name="Larson L."/>
            <person name="Lui A."/>
            <person name="MacDonald P.J.P."/>
            <person name="Montmayeur A."/>
            <person name="Murphy C."/>
            <person name="Neiman D."/>
            <person name="Pearson M."/>
            <person name="Priest M."/>
            <person name="Roberts A."/>
            <person name="Saif S."/>
            <person name="Shea T."/>
            <person name="Shenoy N."/>
            <person name="Sisk P."/>
            <person name="Stolte C."/>
            <person name="Sykes S."/>
            <person name="Wortman J."/>
            <person name="Nusbaum C."/>
            <person name="Birren B."/>
        </authorList>
    </citation>
    <scope>NUCLEOTIDE SEQUENCE [LARGE SCALE GENOMIC DNA]</scope>
    <source>
        <strain evidence="1 2">ACC2</strain>
    </source>
</reference>
<dbReference type="SFLD" id="SFLDG01140">
    <property type="entry name" value="C2.B:_Phosphomannomutase_and_P"/>
    <property type="match status" value="1"/>
</dbReference>
<dbReference type="InterPro" id="IPR023214">
    <property type="entry name" value="HAD_sf"/>
</dbReference>
<proteinExistence type="predicted"/>
<name>A0AA36Y6B8_9FIRM</name>
<dbReference type="SFLD" id="SFLDS00003">
    <property type="entry name" value="Haloacid_Dehalogenase"/>
    <property type="match status" value="1"/>
</dbReference>
<protein>
    <submittedName>
        <fullName evidence="1">Cof-like hydrolase</fullName>
    </submittedName>
</protein>
<keyword evidence="1" id="KW-0378">Hydrolase</keyword>
<dbReference type="Gene3D" id="3.30.1240.10">
    <property type="match status" value="1"/>
</dbReference>
<dbReference type="NCBIfam" id="TIGR00099">
    <property type="entry name" value="Cof-subfamily"/>
    <property type="match status" value="1"/>
</dbReference>
<keyword evidence="2" id="KW-1185">Reference proteome</keyword>
<dbReference type="RefSeq" id="WP_009531958.1">
    <property type="nucleotide sequence ID" value="NZ_JH590861.1"/>
</dbReference>
<dbReference type="Gene3D" id="3.40.50.1000">
    <property type="entry name" value="HAD superfamily/HAD-like"/>
    <property type="match status" value="1"/>
</dbReference>
<dbReference type="Pfam" id="PF08282">
    <property type="entry name" value="Hydrolase_3"/>
    <property type="match status" value="1"/>
</dbReference>
<gene>
    <name evidence="1" type="ORF">HMPREF9623_00123</name>
</gene>
<dbReference type="GO" id="GO:0005829">
    <property type="term" value="C:cytosol"/>
    <property type="evidence" value="ECO:0007669"/>
    <property type="project" value="TreeGrafter"/>
</dbReference>
<dbReference type="PANTHER" id="PTHR10000:SF25">
    <property type="entry name" value="PHOSPHATASE YKRA-RELATED"/>
    <property type="match status" value="1"/>
</dbReference>
<dbReference type="GO" id="GO:0016791">
    <property type="term" value="F:phosphatase activity"/>
    <property type="evidence" value="ECO:0007669"/>
    <property type="project" value="TreeGrafter"/>
</dbReference>
<dbReference type="PROSITE" id="PS01229">
    <property type="entry name" value="COF_2"/>
    <property type="match status" value="1"/>
</dbReference>
<dbReference type="GeneID" id="86939922"/>
<dbReference type="InterPro" id="IPR000150">
    <property type="entry name" value="Cof"/>
</dbReference>
<evidence type="ECO:0000313" key="1">
    <source>
        <dbReference type="EMBL" id="EHO17939.1"/>
    </source>
</evidence>
<evidence type="ECO:0000313" key="2">
    <source>
        <dbReference type="Proteomes" id="UP000018466"/>
    </source>
</evidence>
<accession>A0AA36Y6B8</accession>
<dbReference type="GO" id="GO:0000287">
    <property type="term" value="F:magnesium ion binding"/>
    <property type="evidence" value="ECO:0007669"/>
    <property type="project" value="TreeGrafter"/>
</dbReference>
<dbReference type="EMBL" id="AGEL01000003">
    <property type="protein sequence ID" value="EHO17939.1"/>
    <property type="molecule type" value="Genomic_DNA"/>
</dbReference>
<dbReference type="PANTHER" id="PTHR10000">
    <property type="entry name" value="PHOSPHOSERINE PHOSPHATASE"/>
    <property type="match status" value="1"/>
</dbReference>
<sequence length="260" mass="29646">MKKMVAFDFDKTLYDHKALEIPASARRALRELRERGQLVVLATGRDMSTHYSRPFLDLVNADARVEQNGAKVVADGKVLFEHFIDRALLRRMLDYAEETGIGFGVTIEDEDYYINPERIREAEMQRWGQCGRQFKDAWALLDKKIRTVNFIGTEEEARAMERAFPTLQLRMFSVNYGADIIEKGISKAEGLKKLCAYYGLEMRDVYAFGDSFNDSEMLEEAGVGIAMGNAKEELKAIADYVTSPIDEDGIWNACKHFQLV</sequence>
<dbReference type="InterPro" id="IPR036412">
    <property type="entry name" value="HAD-like_sf"/>
</dbReference>
<dbReference type="NCBIfam" id="TIGR01484">
    <property type="entry name" value="HAD-SF-IIB"/>
    <property type="match status" value="1"/>
</dbReference>
<dbReference type="AlphaFoldDB" id="A0AA36Y6B8"/>
<dbReference type="InterPro" id="IPR006379">
    <property type="entry name" value="HAD-SF_hydro_IIB"/>
</dbReference>
<dbReference type="Proteomes" id="UP000018466">
    <property type="component" value="Unassembled WGS sequence"/>
</dbReference>
<organism evidence="1 2">
    <name type="scientific">Stomatobaculum longum</name>
    <dbReference type="NCBI Taxonomy" id="796942"/>
    <lineage>
        <taxon>Bacteria</taxon>
        <taxon>Bacillati</taxon>
        <taxon>Bacillota</taxon>
        <taxon>Clostridia</taxon>
        <taxon>Lachnospirales</taxon>
        <taxon>Lachnospiraceae</taxon>
        <taxon>Stomatobaculum</taxon>
    </lineage>
</organism>
<comment type="caution">
    <text evidence="1">The sequence shown here is derived from an EMBL/GenBank/DDBJ whole genome shotgun (WGS) entry which is preliminary data.</text>
</comment>
<dbReference type="SUPFAM" id="SSF56784">
    <property type="entry name" value="HAD-like"/>
    <property type="match status" value="1"/>
</dbReference>